<evidence type="ECO:0000256" key="2">
    <source>
        <dbReference type="ARBA" id="ARBA00023015"/>
    </source>
</evidence>
<dbReference type="Pfam" id="PF00172">
    <property type="entry name" value="Zn_clus"/>
    <property type="match status" value="1"/>
</dbReference>
<evidence type="ECO:0000256" key="3">
    <source>
        <dbReference type="ARBA" id="ARBA00023125"/>
    </source>
</evidence>
<organism evidence="8 9">
    <name type="scientific">Aspergillus keveii</name>
    <dbReference type="NCBI Taxonomy" id="714993"/>
    <lineage>
        <taxon>Eukaryota</taxon>
        <taxon>Fungi</taxon>
        <taxon>Dikarya</taxon>
        <taxon>Ascomycota</taxon>
        <taxon>Pezizomycotina</taxon>
        <taxon>Eurotiomycetes</taxon>
        <taxon>Eurotiomycetidae</taxon>
        <taxon>Eurotiales</taxon>
        <taxon>Aspergillaceae</taxon>
        <taxon>Aspergillus</taxon>
        <taxon>Aspergillus subgen. Nidulantes</taxon>
    </lineage>
</organism>
<comment type="caution">
    <text evidence="8">The sequence shown here is derived from an EMBL/GenBank/DDBJ whole genome shotgun (WGS) entry which is preliminary data.</text>
</comment>
<sequence length="631" mass="68800">MNSPTKNSKATRSSLACLPCRSRHLKCDGKRPCCSRCAEAAQECNYARSRRGGLDRAALAERRKRLAASSSGSGKESQPAVAIADDWAYNGVPNVEADLGLSLEAIDTNFGGGGLLDGINVDDSPQSPASVHIHMTSIENDALIDSYYKNFHRFHPFVLPKRHVTRHYQDPSRQLSLQPLIAAMRLIGHIYGRREWSIALKDQIEICCAQASPANPIIIQARLLYSIALFWYDQKNQAKTESDSAIELALKLHLSREEFAIQYGGGDPVLAESWRRTWWMLYIIDAYYAGTLGTMEMRAVDVDTTVKLPCEEDGYESGVIPEAKSVQDFDCREFSSDDIVFSSFAYLIGAVRCAALAIATVPKRAAKEDSMHIIQAADSALDGWLLLLPMGQKQVMSKTGEIDELMFQAHLLIHVATVGIHRPLSDLKFNLVEDISSCAREPPPDIPVPDLINVHTARVMRSVEAQIRLLALPARPFRHTPFTTCMVSEGTLALLSACHFYLKGSKLAIARDQIRMTIGCLKALGEIWPRTARNVREIQTIAQHVLGVGSRGTSTGTGSTTTPGSSDLPQLVGGQGSGSGSLGSSEGGDPDLSSTETDPVSLLGSIDDLCGWYNLAGDLSTDLPWEMVNGL</sequence>
<accession>A0ABR4FX99</accession>
<reference evidence="8 9" key="1">
    <citation type="submission" date="2024-07" db="EMBL/GenBank/DDBJ databases">
        <title>Section-level genome sequencing and comparative genomics of Aspergillus sections Usti and Cavernicolus.</title>
        <authorList>
            <consortium name="Lawrence Berkeley National Laboratory"/>
            <person name="Nybo J.L."/>
            <person name="Vesth T.C."/>
            <person name="Theobald S."/>
            <person name="Frisvad J.C."/>
            <person name="Larsen T.O."/>
            <person name="Kjaerboelling I."/>
            <person name="Rothschild-Mancinelli K."/>
            <person name="Lyhne E.K."/>
            <person name="Kogle M.E."/>
            <person name="Barry K."/>
            <person name="Clum A."/>
            <person name="Na H."/>
            <person name="Ledsgaard L."/>
            <person name="Lin J."/>
            <person name="Lipzen A."/>
            <person name="Kuo A."/>
            <person name="Riley R."/>
            <person name="Mondo S."/>
            <person name="Labutti K."/>
            <person name="Haridas S."/>
            <person name="Pangalinan J."/>
            <person name="Salamov A.A."/>
            <person name="Simmons B.A."/>
            <person name="Magnuson J.K."/>
            <person name="Chen J."/>
            <person name="Drula E."/>
            <person name="Henrissat B."/>
            <person name="Wiebenga A."/>
            <person name="Lubbers R.J."/>
            <person name="Gomes A.C."/>
            <person name="Makela M.R."/>
            <person name="Stajich J."/>
            <person name="Grigoriev I.V."/>
            <person name="Mortensen U.H."/>
            <person name="De Vries R.P."/>
            <person name="Baker S.E."/>
            <person name="Andersen M.R."/>
        </authorList>
    </citation>
    <scope>NUCLEOTIDE SEQUENCE [LARGE SCALE GENOMIC DNA]</scope>
    <source>
        <strain evidence="8 9">CBS 209.92</strain>
    </source>
</reference>
<dbReference type="Proteomes" id="UP001610563">
    <property type="component" value="Unassembled WGS sequence"/>
</dbReference>
<dbReference type="Pfam" id="PF04082">
    <property type="entry name" value="Fungal_trans"/>
    <property type="match status" value="1"/>
</dbReference>
<protein>
    <recommendedName>
        <fullName evidence="7">Zn(2)-C6 fungal-type domain-containing protein</fullName>
    </recommendedName>
</protein>
<dbReference type="CDD" id="cd12148">
    <property type="entry name" value="fungal_TF_MHR"/>
    <property type="match status" value="1"/>
</dbReference>
<dbReference type="EMBL" id="JBFTWV010000088">
    <property type="protein sequence ID" value="KAL2787898.1"/>
    <property type="molecule type" value="Genomic_DNA"/>
</dbReference>
<dbReference type="InterPro" id="IPR001138">
    <property type="entry name" value="Zn2Cys6_DnaBD"/>
</dbReference>
<evidence type="ECO:0000256" key="4">
    <source>
        <dbReference type="ARBA" id="ARBA00023163"/>
    </source>
</evidence>
<dbReference type="SUPFAM" id="SSF57701">
    <property type="entry name" value="Zn2/Cys6 DNA-binding domain"/>
    <property type="match status" value="1"/>
</dbReference>
<keyword evidence="3" id="KW-0238">DNA-binding</keyword>
<dbReference type="PANTHER" id="PTHR47431">
    <property type="entry name" value="ZN(II)2CYS6 TRANSCRIPTION FACTOR (EUROFUNG)-RELATED"/>
    <property type="match status" value="1"/>
</dbReference>
<evidence type="ECO:0000256" key="1">
    <source>
        <dbReference type="ARBA" id="ARBA00022723"/>
    </source>
</evidence>
<keyword evidence="4" id="KW-0804">Transcription</keyword>
<evidence type="ECO:0000313" key="9">
    <source>
        <dbReference type="Proteomes" id="UP001610563"/>
    </source>
</evidence>
<feature type="compositionally biased region" description="Low complexity" evidence="6">
    <location>
        <begin position="549"/>
        <end position="572"/>
    </location>
</feature>
<keyword evidence="2" id="KW-0805">Transcription regulation</keyword>
<dbReference type="InterPro" id="IPR007219">
    <property type="entry name" value="XnlR_reg_dom"/>
</dbReference>
<evidence type="ECO:0000313" key="8">
    <source>
        <dbReference type="EMBL" id="KAL2787898.1"/>
    </source>
</evidence>
<gene>
    <name evidence="8" type="ORF">BJX66DRAFT_309863</name>
</gene>
<evidence type="ECO:0000259" key="7">
    <source>
        <dbReference type="PROSITE" id="PS50048"/>
    </source>
</evidence>
<dbReference type="PANTHER" id="PTHR47431:SF4">
    <property type="entry name" value="ZN(II)2CYS6 TRANSCRIPTION FACTOR (EUROFUNG)"/>
    <property type="match status" value="1"/>
</dbReference>
<name>A0ABR4FX99_9EURO</name>
<keyword evidence="5" id="KW-0539">Nucleus</keyword>
<dbReference type="CDD" id="cd00067">
    <property type="entry name" value="GAL4"/>
    <property type="match status" value="1"/>
</dbReference>
<evidence type="ECO:0000256" key="5">
    <source>
        <dbReference type="ARBA" id="ARBA00023242"/>
    </source>
</evidence>
<keyword evidence="9" id="KW-1185">Reference proteome</keyword>
<feature type="region of interest" description="Disordered" evidence="6">
    <location>
        <begin position="549"/>
        <end position="598"/>
    </location>
</feature>
<feature type="domain" description="Zn(2)-C6 fungal-type" evidence="7">
    <location>
        <begin position="16"/>
        <end position="46"/>
    </location>
</feature>
<dbReference type="Gene3D" id="4.10.240.10">
    <property type="entry name" value="Zn(2)-C6 fungal-type DNA-binding domain"/>
    <property type="match status" value="1"/>
</dbReference>
<keyword evidence="1" id="KW-0479">Metal-binding</keyword>
<dbReference type="PROSITE" id="PS00463">
    <property type="entry name" value="ZN2_CY6_FUNGAL_1"/>
    <property type="match status" value="1"/>
</dbReference>
<evidence type="ECO:0000256" key="6">
    <source>
        <dbReference type="SAM" id="MobiDB-lite"/>
    </source>
</evidence>
<dbReference type="SMART" id="SM00066">
    <property type="entry name" value="GAL4"/>
    <property type="match status" value="1"/>
</dbReference>
<dbReference type="InterPro" id="IPR036864">
    <property type="entry name" value="Zn2-C6_fun-type_DNA-bd_sf"/>
</dbReference>
<proteinExistence type="predicted"/>
<dbReference type="PROSITE" id="PS50048">
    <property type="entry name" value="ZN2_CY6_FUNGAL_2"/>
    <property type="match status" value="1"/>
</dbReference>